<accession>A0ABV5G5S4</accession>
<dbReference type="PROSITE" id="PS51257">
    <property type="entry name" value="PROKAR_LIPOPROTEIN"/>
    <property type="match status" value="1"/>
</dbReference>
<proteinExistence type="predicted"/>
<name>A0ABV5G5S4_9MICC</name>
<dbReference type="EMBL" id="JBHMFI010000002">
    <property type="protein sequence ID" value="MFB9074292.1"/>
    <property type="molecule type" value="Genomic_DNA"/>
</dbReference>
<evidence type="ECO:0000313" key="3">
    <source>
        <dbReference type="EMBL" id="MFB9074985.1"/>
    </source>
</evidence>
<evidence type="ECO:0000313" key="1">
    <source>
        <dbReference type="EMBL" id="MFB9074292.1"/>
    </source>
</evidence>
<evidence type="ECO:0000313" key="2">
    <source>
        <dbReference type="EMBL" id="MFB9074892.1"/>
    </source>
</evidence>
<reference evidence="1 4" key="1">
    <citation type="submission" date="2024-09" db="EMBL/GenBank/DDBJ databases">
        <authorList>
            <person name="Sun Q."/>
            <person name="Mori K."/>
        </authorList>
    </citation>
    <scope>NUCLEOTIDE SEQUENCE [LARGE SCALE GENOMIC DNA]</scope>
    <source>
        <strain evidence="1 4">CCM 7609</strain>
    </source>
</reference>
<dbReference type="Proteomes" id="UP001589575">
    <property type="component" value="Unassembled WGS sequence"/>
</dbReference>
<comment type="caution">
    <text evidence="1">The sequence shown here is derived from an EMBL/GenBank/DDBJ whole genome shotgun (WGS) entry which is preliminary data.</text>
</comment>
<dbReference type="EMBL" id="JBHMFI010000003">
    <property type="protein sequence ID" value="MFB9074892.1"/>
    <property type="molecule type" value="Genomic_DNA"/>
</dbReference>
<evidence type="ECO:0000313" key="4">
    <source>
        <dbReference type="Proteomes" id="UP001589575"/>
    </source>
</evidence>
<keyword evidence="4" id="KW-1185">Reference proteome</keyword>
<gene>
    <name evidence="1" type="ORF">ACFFX0_25080</name>
    <name evidence="2" type="ORF">ACFFX0_28375</name>
    <name evidence="3" type="ORF">ACFFX0_28875</name>
</gene>
<protein>
    <submittedName>
        <fullName evidence="1">Uncharacterized protein</fullName>
    </submittedName>
</protein>
<organism evidence="1 4">
    <name type="scientific">Citricoccus parietis</name>
    <dbReference type="NCBI Taxonomy" id="592307"/>
    <lineage>
        <taxon>Bacteria</taxon>
        <taxon>Bacillati</taxon>
        <taxon>Actinomycetota</taxon>
        <taxon>Actinomycetes</taxon>
        <taxon>Micrococcales</taxon>
        <taxon>Micrococcaceae</taxon>
        <taxon>Citricoccus</taxon>
    </lineage>
</organism>
<dbReference type="EMBL" id="JBHMFI010000004">
    <property type="protein sequence ID" value="MFB9074985.1"/>
    <property type="molecule type" value="Genomic_DNA"/>
</dbReference>
<sequence length="41" mass="4202">MARITSIASNGSARCPAGIVVTVGCGVIGSLPGCRSWPYRH</sequence>